<dbReference type="Pfam" id="PF04397">
    <property type="entry name" value="LytTR"/>
    <property type="match status" value="1"/>
</dbReference>
<dbReference type="Proteomes" id="UP000886740">
    <property type="component" value="Unassembled WGS sequence"/>
</dbReference>
<dbReference type="Gene3D" id="3.40.50.2300">
    <property type="match status" value="1"/>
</dbReference>
<dbReference type="PANTHER" id="PTHR37299">
    <property type="entry name" value="TRANSCRIPTIONAL REGULATOR-RELATED"/>
    <property type="match status" value="1"/>
</dbReference>
<dbReference type="InterPro" id="IPR007492">
    <property type="entry name" value="LytTR_DNA-bd_dom"/>
</dbReference>
<name>A0A9D1X7D6_9BACT</name>
<reference evidence="4" key="1">
    <citation type="journal article" date="2021" name="PeerJ">
        <title>Extensive microbial diversity within the chicken gut microbiome revealed by metagenomics and culture.</title>
        <authorList>
            <person name="Gilroy R."/>
            <person name="Ravi A."/>
            <person name="Getino M."/>
            <person name="Pursley I."/>
            <person name="Horton D.L."/>
            <person name="Alikhan N.F."/>
            <person name="Baker D."/>
            <person name="Gharbi K."/>
            <person name="Hall N."/>
            <person name="Watson M."/>
            <person name="Adriaenssens E.M."/>
            <person name="Foster-Nyarko E."/>
            <person name="Jarju S."/>
            <person name="Secka A."/>
            <person name="Antonio M."/>
            <person name="Oren A."/>
            <person name="Chaudhuri R.R."/>
            <person name="La Ragione R."/>
            <person name="Hildebrand F."/>
            <person name="Pallen M.J."/>
        </authorList>
    </citation>
    <scope>NUCLEOTIDE SEQUENCE</scope>
    <source>
        <strain evidence="4">ChiGjej6B6-14162</strain>
    </source>
</reference>
<dbReference type="Pfam" id="PF00072">
    <property type="entry name" value="Response_reg"/>
    <property type="match status" value="1"/>
</dbReference>
<dbReference type="SMART" id="SM00850">
    <property type="entry name" value="LytTR"/>
    <property type="match status" value="1"/>
</dbReference>
<sequence>MTLSCAIIDDEPLAVSLLESYVRKTPYLDLAGRYNSALNAVSDLTDHPVDLLFLDIQMPELNGLEFSKVLPAETRIIFTTAFEQYAVDSYRVNALDYLLKPISYADFLQSTNKALAWFQLLRHDQQSREGDVTPAGGGKTDMESIFVKSEYRLLQIELRKILYIEGLKDYIKIYLEDEPKPILSLMSMKLMEDTLPSPRFVRVHRSFIVNIDNIKMIERNRIVYGKEYIPISDNYKQRFLDLLARRSIIKL</sequence>
<proteinExistence type="predicted"/>
<evidence type="ECO:0000256" key="1">
    <source>
        <dbReference type="PROSITE-ProRule" id="PRU00169"/>
    </source>
</evidence>
<dbReference type="SUPFAM" id="SSF52172">
    <property type="entry name" value="CheY-like"/>
    <property type="match status" value="1"/>
</dbReference>
<protein>
    <submittedName>
        <fullName evidence="4">LytTR family DNA-binding domain-containing protein</fullName>
    </submittedName>
</protein>
<dbReference type="InterPro" id="IPR046947">
    <property type="entry name" value="LytR-like"/>
</dbReference>
<evidence type="ECO:0000313" key="4">
    <source>
        <dbReference type="EMBL" id="HIX74074.1"/>
    </source>
</evidence>
<dbReference type="SMART" id="SM00448">
    <property type="entry name" value="REC"/>
    <property type="match status" value="1"/>
</dbReference>
<dbReference type="InterPro" id="IPR001789">
    <property type="entry name" value="Sig_transdc_resp-reg_receiver"/>
</dbReference>
<evidence type="ECO:0000259" key="3">
    <source>
        <dbReference type="PROSITE" id="PS50930"/>
    </source>
</evidence>
<feature type="domain" description="HTH LytTR-type" evidence="3">
    <location>
        <begin position="145"/>
        <end position="219"/>
    </location>
</feature>
<feature type="modified residue" description="4-aspartylphosphate" evidence="1">
    <location>
        <position position="55"/>
    </location>
</feature>
<comment type="caution">
    <text evidence="4">The sequence shown here is derived from an EMBL/GenBank/DDBJ whole genome shotgun (WGS) entry which is preliminary data.</text>
</comment>
<evidence type="ECO:0000313" key="5">
    <source>
        <dbReference type="Proteomes" id="UP000886740"/>
    </source>
</evidence>
<organism evidence="4 5">
    <name type="scientific">Candidatus Parabacteroides intestinipullorum</name>
    <dbReference type="NCBI Taxonomy" id="2838723"/>
    <lineage>
        <taxon>Bacteria</taxon>
        <taxon>Pseudomonadati</taxon>
        <taxon>Bacteroidota</taxon>
        <taxon>Bacteroidia</taxon>
        <taxon>Bacteroidales</taxon>
        <taxon>Tannerellaceae</taxon>
        <taxon>Parabacteroides</taxon>
    </lineage>
</organism>
<dbReference type="EMBL" id="DXEL01000029">
    <property type="protein sequence ID" value="HIX74074.1"/>
    <property type="molecule type" value="Genomic_DNA"/>
</dbReference>
<dbReference type="PROSITE" id="PS50110">
    <property type="entry name" value="RESPONSE_REGULATORY"/>
    <property type="match status" value="1"/>
</dbReference>
<evidence type="ECO:0000259" key="2">
    <source>
        <dbReference type="PROSITE" id="PS50110"/>
    </source>
</evidence>
<reference evidence="4" key="2">
    <citation type="submission" date="2021-04" db="EMBL/GenBank/DDBJ databases">
        <authorList>
            <person name="Gilroy R."/>
        </authorList>
    </citation>
    <scope>NUCLEOTIDE SEQUENCE</scope>
    <source>
        <strain evidence="4">ChiGjej6B6-14162</strain>
    </source>
</reference>
<feature type="domain" description="Response regulatory" evidence="2">
    <location>
        <begin position="4"/>
        <end position="115"/>
    </location>
</feature>
<keyword evidence="4" id="KW-0238">DNA-binding</keyword>
<dbReference type="Gene3D" id="2.40.50.1020">
    <property type="entry name" value="LytTr DNA-binding domain"/>
    <property type="match status" value="1"/>
</dbReference>
<accession>A0A9D1X7D6</accession>
<dbReference type="FunFam" id="2.40.50.1020:FF:000004">
    <property type="entry name" value="DNA-binding response regulator"/>
    <property type="match status" value="1"/>
</dbReference>
<dbReference type="AlphaFoldDB" id="A0A9D1X7D6"/>
<dbReference type="GO" id="GO:0003677">
    <property type="term" value="F:DNA binding"/>
    <property type="evidence" value="ECO:0007669"/>
    <property type="project" value="UniProtKB-KW"/>
</dbReference>
<dbReference type="GO" id="GO:0000156">
    <property type="term" value="F:phosphorelay response regulator activity"/>
    <property type="evidence" value="ECO:0007669"/>
    <property type="project" value="InterPro"/>
</dbReference>
<keyword evidence="1" id="KW-0597">Phosphoprotein</keyword>
<gene>
    <name evidence="4" type="ORF">H9977_03410</name>
</gene>
<dbReference type="PROSITE" id="PS50930">
    <property type="entry name" value="HTH_LYTTR"/>
    <property type="match status" value="1"/>
</dbReference>
<dbReference type="PANTHER" id="PTHR37299:SF1">
    <property type="entry name" value="STAGE 0 SPORULATION PROTEIN A HOMOLOG"/>
    <property type="match status" value="1"/>
</dbReference>
<dbReference type="InterPro" id="IPR011006">
    <property type="entry name" value="CheY-like_superfamily"/>
</dbReference>